<dbReference type="Proteomes" id="UP000095094">
    <property type="component" value="Unassembled WGS sequence"/>
</dbReference>
<keyword evidence="1" id="KW-1133">Transmembrane helix</keyword>
<keyword evidence="1" id="KW-0812">Transmembrane</keyword>
<evidence type="ECO:0000313" key="2">
    <source>
        <dbReference type="EMBL" id="OEG20421.1"/>
    </source>
</evidence>
<organism evidence="2 3">
    <name type="scientific">Enterococcus termitis</name>
    <dbReference type="NCBI Taxonomy" id="332950"/>
    <lineage>
        <taxon>Bacteria</taxon>
        <taxon>Bacillati</taxon>
        <taxon>Bacillota</taxon>
        <taxon>Bacilli</taxon>
        <taxon>Lactobacillales</taxon>
        <taxon>Enterococcaceae</taxon>
        <taxon>Enterococcus</taxon>
    </lineage>
</organism>
<dbReference type="RefSeq" id="WP_069661731.1">
    <property type="nucleotide sequence ID" value="NZ_JBHUJJ010000001.1"/>
</dbReference>
<dbReference type="AlphaFoldDB" id="A0A1E5H664"/>
<dbReference type="EMBL" id="MIJY01000001">
    <property type="protein sequence ID" value="OEG20421.1"/>
    <property type="molecule type" value="Genomic_DNA"/>
</dbReference>
<accession>A0A1E5H664</accession>
<feature type="transmembrane region" description="Helical" evidence="1">
    <location>
        <begin position="6"/>
        <end position="25"/>
    </location>
</feature>
<feature type="transmembrane region" description="Helical" evidence="1">
    <location>
        <begin position="58"/>
        <end position="80"/>
    </location>
</feature>
<dbReference type="OrthoDB" id="9844950at2"/>
<evidence type="ECO:0000313" key="3">
    <source>
        <dbReference type="Proteomes" id="UP000095094"/>
    </source>
</evidence>
<reference evidence="3" key="1">
    <citation type="submission" date="2016-09" db="EMBL/GenBank/DDBJ databases">
        <authorList>
            <person name="Gulvik C.A."/>
        </authorList>
    </citation>
    <scope>NUCLEOTIDE SEQUENCE [LARGE SCALE GENOMIC DNA]</scope>
    <source>
        <strain evidence="3">LMG 8895</strain>
    </source>
</reference>
<sequence length="104" mass="11668">MKINMVALVGLLFLDLILVGIGIALIALVFSLWVVVVSFIASPFLVVVAHFLDFQEFTIWRIVLGSVFAALSFTVILPFAKTATSKVKQLFINYFVFHQQSLYK</sequence>
<comment type="caution">
    <text evidence="2">The sequence shown here is derived from an EMBL/GenBank/DDBJ whole genome shotgun (WGS) entry which is preliminary data.</text>
</comment>
<proteinExistence type="predicted"/>
<evidence type="ECO:0000256" key="1">
    <source>
        <dbReference type="SAM" id="Phobius"/>
    </source>
</evidence>
<feature type="transmembrane region" description="Helical" evidence="1">
    <location>
        <begin position="32"/>
        <end position="52"/>
    </location>
</feature>
<name>A0A1E5H664_9ENTE</name>
<gene>
    <name evidence="2" type="ORF">BCR25_00970</name>
</gene>
<protein>
    <submittedName>
        <fullName evidence="2">Uncharacterized protein</fullName>
    </submittedName>
</protein>
<keyword evidence="3" id="KW-1185">Reference proteome</keyword>
<keyword evidence="1" id="KW-0472">Membrane</keyword>